<dbReference type="Gene3D" id="3.40.190.10">
    <property type="entry name" value="Periplasmic binding protein-like II"/>
    <property type="match status" value="1"/>
</dbReference>
<evidence type="ECO:0000313" key="8">
    <source>
        <dbReference type="Proteomes" id="UP001141552"/>
    </source>
</evidence>
<keyword evidence="8" id="KW-1185">Reference proteome</keyword>
<comment type="caution">
    <text evidence="7">The sequence shown here is derived from an EMBL/GenBank/DDBJ whole genome shotgun (WGS) entry which is preliminary data.</text>
</comment>
<dbReference type="EMBL" id="JAKUCV010005171">
    <property type="protein sequence ID" value="KAJ4832226.1"/>
    <property type="molecule type" value="Genomic_DNA"/>
</dbReference>
<sequence>MPRAAGPMDLNLVPINNKSPATTAGVVGGTTVTSNKPAQQKPLTITDLSPAPMHGSQLRVAYQGVPGAYSEAAAGKAYPNCEAIPCDQFEVAFQAVELWIADRAVLPVENSLGGSIHRNYGLLLRDTSAIASARAAELYGLEVLENGIQDDSGNVTRFVMLARETIIPRTDRPFKASIVFAHDKGTSVLSRCYRRRLPLHRQARLPDATSGGIFDGEQSEMMRTTAREMREQTRLAFGLARERRREDGGERWLGLGVKK</sequence>
<dbReference type="AlphaFoldDB" id="A0A9Q0FIT8"/>
<comment type="pathway">
    <text evidence="5">Amino-acid biosynthesis.</text>
</comment>
<feature type="domain" description="Prephenate dehydratase" evidence="6">
    <location>
        <begin position="1"/>
        <end position="163"/>
    </location>
</feature>
<evidence type="ECO:0000256" key="3">
    <source>
        <dbReference type="ARBA" id="ARBA00023222"/>
    </source>
</evidence>
<accession>A0A9Q0FIT8</accession>
<dbReference type="Proteomes" id="UP001141552">
    <property type="component" value="Unassembled WGS sequence"/>
</dbReference>
<gene>
    <name evidence="7" type="ORF">Tsubulata_035892</name>
</gene>
<evidence type="ECO:0000256" key="2">
    <source>
        <dbReference type="ARBA" id="ARBA00023141"/>
    </source>
</evidence>
<dbReference type="InterPro" id="IPR018528">
    <property type="entry name" value="Preph_deHydtase_CS"/>
</dbReference>
<keyword evidence="2" id="KW-0057">Aromatic amino acid biosynthesis</keyword>
<evidence type="ECO:0000256" key="5">
    <source>
        <dbReference type="ARBA" id="ARBA00029440"/>
    </source>
</evidence>
<keyword evidence="3" id="KW-0584">Phenylalanine biosynthesis</keyword>
<dbReference type="GO" id="GO:0009094">
    <property type="term" value="P:L-phenylalanine biosynthetic process"/>
    <property type="evidence" value="ECO:0007669"/>
    <property type="project" value="UniProtKB-KW"/>
</dbReference>
<evidence type="ECO:0000259" key="6">
    <source>
        <dbReference type="PROSITE" id="PS51171"/>
    </source>
</evidence>
<organism evidence="7 8">
    <name type="scientific">Turnera subulata</name>
    <dbReference type="NCBI Taxonomy" id="218843"/>
    <lineage>
        <taxon>Eukaryota</taxon>
        <taxon>Viridiplantae</taxon>
        <taxon>Streptophyta</taxon>
        <taxon>Embryophyta</taxon>
        <taxon>Tracheophyta</taxon>
        <taxon>Spermatophyta</taxon>
        <taxon>Magnoliopsida</taxon>
        <taxon>eudicotyledons</taxon>
        <taxon>Gunneridae</taxon>
        <taxon>Pentapetalae</taxon>
        <taxon>rosids</taxon>
        <taxon>fabids</taxon>
        <taxon>Malpighiales</taxon>
        <taxon>Passifloraceae</taxon>
        <taxon>Turnera</taxon>
    </lineage>
</organism>
<dbReference type="OrthoDB" id="1717639at2759"/>
<dbReference type="Pfam" id="PF00800">
    <property type="entry name" value="PDT"/>
    <property type="match status" value="2"/>
</dbReference>
<dbReference type="PROSITE" id="PS51171">
    <property type="entry name" value="PREPHENATE_DEHYDR_3"/>
    <property type="match status" value="1"/>
</dbReference>
<dbReference type="PROSITE" id="PS00857">
    <property type="entry name" value="PREPHENATE_DEHYDR_1"/>
    <property type="match status" value="1"/>
</dbReference>
<evidence type="ECO:0000256" key="1">
    <source>
        <dbReference type="ARBA" id="ARBA00022605"/>
    </source>
</evidence>
<keyword evidence="4" id="KW-0456">Lyase</keyword>
<reference evidence="7" key="2">
    <citation type="journal article" date="2023" name="Plants (Basel)">
        <title>Annotation of the Turnera subulata (Passifloraceae) Draft Genome Reveals the S-Locus Evolved after the Divergence of Turneroideae from Passifloroideae in a Stepwise Manner.</title>
        <authorList>
            <person name="Henning P.M."/>
            <person name="Roalson E.H."/>
            <person name="Mir W."/>
            <person name="McCubbin A.G."/>
            <person name="Shore J.S."/>
        </authorList>
    </citation>
    <scope>NUCLEOTIDE SEQUENCE</scope>
    <source>
        <strain evidence="7">F60SS</strain>
    </source>
</reference>
<dbReference type="GO" id="GO:0004664">
    <property type="term" value="F:prephenate dehydratase activity"/>
    <property type="evidence" value="ECO:0007669"/>
    <property type="project" value="InterPro"/>
</dbReference>
<dbReference type="PANTHER" id="PTHR21022:SF19">
    <property type="entry name" value="PREPHENATE DEHYDRATASE-RELATED"/>
    <property type="match status" value="1"/>
</dbReference>
<keyword evidence="1" id="KW-0028">Amino-acid biosynthesis</keyword>
<dbReference type="GO" id="GO:0009507">
    <property type="term" value="C:chloroplast"/>
    <property type="evidence" value="ECO:0007669"/>
    <property type="project" value="TreeGrafter"/>
</dbReference>
<dbReference type="InterPro" id="IPR001086">
    <property type="entry name" value="Preph_deHydtase"/>
</dbReference>
<dbReference type="GO" id="GO:0047769">
    <property type="term" value="F:arogenate dehydratase activity"/>
    <property type="evidence" value="ECO:0007669"/>
    <property type="project" value="TreeGrafter"/>
</dbReference>
<reference evidence="7" key="1">
    <citation type="submission" date="2022-02" db="EMBL/GenBank/DDBJ databases">
        <authorList>
            <person name="Henning P.M."/>
            <person name="McCubbin A.G."/>
            <person name="Shore J.S."/>
        </authorList>
    </citation>
    <scope>NUCLEOTIDE SEQUENCE</scope>
    <source>
        <strain evidence="7">F60SS</strain>
        <tissue evidence="7">Leaves</tissue>
    </source>
</reference>
<evidence type="ECO:0000313" key="7">
    <source>
        <dbReference type="EMBL" id="KAJ4832226.1"/>
    </source>
</evidence>
<proteinExistence type="predicted"/>
<dbReference type="SUPFAM" id="SSF53850">
    <property type="entry name" value="Periplasmic binding protein-like II"/>
    <property type="match status" value="1"/>
</dbReference>
<dbReference type="PANTHER" id="PTHR21022">
    <property type="entry name" value="PREPHENATE DEHYDRATASE P PROTEIN"/>
    <property type="match status" value="1"/>
</dbReference>
<protein>
    <recommendedName>
        <fullName evidence="6">Prephenate dehydratase domain-containing protein</fullName>
    </recommendedName>
</protein>
<name>A0A9Q0FIT8_9ROSI</name>
<evidence type="ECO:0000256" key="4">
    <source>
        <dbReference type="ARBA" id="ARBA00023239"/>
    </source>
</evidence>